<feature type="compositionally biased region" description="Acidic residues" evidence="3">
    <location>
        <begin position="144"/>
        <end position="154"/>
    </location>
</feature>
<feature type="compositionally biased region" description="Basic and acidic residues" evidence="3">
    <location>
        <begin position="181"/>
        <end position="199"/>
    </location>
</feature>
<evidence type="ECO:0000256" key="1">
    <source>
        <dbReference type="ARBA" id="ARBA00004123"/>
    </source>
</evidence>
<organism evidence="5 6">
    <name type="scientific">Microthyrium microscopicum</name>
    <dbReference type="NCBI Taxonomy" id="703497"/>
    <lineage>
        <taxon>Eukaryota</taxon>
        <taxon>Fungi</taxon>
        <taxon>Dikarya</taxon>
        <taxon>Ascomycota</taxon>
        <taxon>Pezizomycotina</taxon>
        <taxon>Dothideomycetes</taxon>
        <taxon>Dothideomycetes incertae sedis</taxon>
        <taxon>Microthyriales</taxon>
        <taxon>Microthyriaceae</taxon>
        <taxon>Microthyrium</taxon>
    </lineage>
</organism>
<proteinExistence type="predicted"/>
<dbReference type="Pfam" id="PF11160">
    <property type="entry name" value="Hva1_TUDOR"/>
    <property type="match status" value="1"/>
</dbReference>
<gene>
    <name evidence="5" type="ORF">BT63DRAFT_475327</name>
</gene>
<dbReference type="GO" id="GO:0006355">
    <property type="term" value="P:regulation of DNA-templated transcription"/>
    <property type="evidence" value="ECO:0007669"/>
    <property type="project" value="InterPro"/>
</dbReference>
<accession>A0A6A6UM08</accession>
<comment type="subcellular location">
    <subcellularLocation>
        <location evidence="1">Nucleus</location>
    </subcellularLocation>
</comment>
<feature type="compositionally biased region" description="Basic and acidic residues" evidence="3">
    <location>
        <begin position="90"/>
        <end position="100"/>
    </location>
</feature>
<feature type="compositionally biased region" description="Basic and acidic residues" evidence="3">
    <location>
        <begin position="155"/>
        <end position="167"/>
    </location>
</feature>
<keyword evidence="6" id="KW-1185">Reference proteome</keyword>
<keyword evidence="2" id="KW-0539">Nucleus</keyword>
<dbReference type="GO" id="GO:0005634">
    <property type="term" value="C:nucleus"/>
    <property type="evidence" value="ECO:0007669"/>
    <property type="project" value="UniProtKB-SubCell"/>
</dbReference>
<evidence type="ECO:0000259" key="4">
    <source>
        <dbReference type="Pfam" id="PF11160"/>
    </source>
</evidence>
<evidence type="ECO:0000313" key="6">
    <source>
        <dbReference type="Proteomes" id="UP000799302"/>
    </source>
</evidence>
<dbReference type="AlphaFoldDB" id="A0A6A6UM08"/>
<name>A0A6A6UM08_9PEZI</name>
<dbReference type="InterPro" id="IPR000637">
    <property type="entry name" value="HMGI/Y_DNA-bd_CS"/>
</dbReference>
<evidence type="ECO:0000256" key="2">
    <source>
        <dbReference type="ARBA" id="ARBA00023242"/>
    </source>
</evidence>
<evidence type="ECO:0000313" key="5">
    <source>
        <dbReference type="EMBL" id="KAF2672716.1"/>
    </source>
</evidence>
<feature type="compositionally biased region" description="Basic and acidic residues" evidence="3">
    <location>
        <begin position="109"/>
        <end position="143"/>
    </location>
</feature>
<feature type="compositionally biased region" description="Basic and acidic residues" evidence="3">
    <location>
        <begin position="46"/>
        <end position="77"/>
    </location>
</feature>
<sequence length="215" mass="23084">MAEQSIEKGDQVSWKWSGARPSGEVVEVATEGEISIQSNKGNTIKRKADPEDPAVHVGRKGNDVVKRAHELDVEEKASSNGATNGASNGAKKETEKKKSEDDDEAEEETNSKKANGETSVGEKRALDVEVADKNGDKEDSKDDKEEEVEAAEEEPASKKQKTDEPAAKKGRGRPKKAAGSTEKKAPSEKKAPAKKREPKPAATADGKPRRSARNA</sequence>
<dbReference type="OrthoDB" id="2131339at2759"/>
<dbReference type="EMBL" id="MU004231">
    <property type="protein sequence ID" value="KAF2672716.1"/>
    <property type="molecule type" value="Genomic_DNA"/>
</dbReference>
<dbReference type="InterPro" id="IPR021331">
    <property type="entry name" value="Hva1_TUDOR"/>
</dbReference>
<feature type="compositionally biased region" description="Polar residues" evidence="3">
    <location>
        <begin position="78"/>
        <end position="87"/>
    </location>
</feature>
<protein>
    <recommendedName>
        <fullName evidence="4">Hypervirulence associated protein TUDOR domain-containing protein</fullName>
    </recommendedName>
</protein>
<feature type="domain" description="Hypervirulence associated protein TUDOR" evidence="4">
    <location>
        <begin position="9"/>
        <end position="71"/>
    </location>
</feature>
<feature type="compositionally biased region" description="Basic and acidic residues" evidence="3">
    <location>
        <begin position="1"/>
        <end position="10"/>
    </location>
</feature>
<evidence type="ECO:0000256" key="3">
    <source>
        <dbReference type="SAM" id="MobiDB-lite"/>
    </source>
</evidence>
<dbReference type="Proteomes" id="UP000799302">
    <property type="component" value="Unassembled WGS sequence"/>
</dbReference>
<reference evidence="5" key="1">
    <citation type="journal article" date="2020" name="Stud. Mycol.">
        <title>101 Dothideomycetes genomes: a test case for predicting lifestyles and emergence of pathogens.</title>
        <authorList>
            <person name="Haridas S."/>
            <person name="Albert R."/>
            <person name="Binder M."/>
            <person name="Bloem J."/>
            <person name="Labutti K."/>
            <person name="Salamov A."/>
            <person name="Andreopoulos B."/>
            <person name="Baker S."/>
            <person name="Barry K."/>
            <person name="Bills G."/>
            <person name="Bluhm B."/>
            <person name="Cannon C."/>
            <person name="Castanera R."/>
            <person name="Culley D."/>
            <person name="Daum C."/>
            <person name="Ezra D."/>
            <person name="Gonzalez J."/>
            <person name="Henrissat B."/>
            <person name="Kuo A."/>
            <person name="Liang C."/>
            <person name="Lipzen A."/>
            <person name="Lutzoni F."/>
            <person name="Magnuson J."/>
            <person name="Mondo S."/>
            <person name="Nolan M."/>
            <person name="Ohm R."/>
            <person name="Pangilinan J."/>
            <person name="Park H.-J."/>
            <person name="Ramirez L."/>
            <person name="Alfaro M."/>
            <person name="Sun H."/>
            <person name="Tritt A."/>
            <person name="Yoshinaga Y."/>
            <person name="Zwiers L.-H."/>
            <person name="Turgeon B."/>
            <person name="Goodwin S."/>
            <person name="Spatafora J."/>
            <person name="Crous P."/>
            <person name="Grigoriev I."/>
        </authorList>
    </citation>
    <scope>NUCLEOTIDE SEQUENCE</scope>
    <source>
        <strain evidence="5">CBS 115976</strain>
    </source>
</reference>
<feature type="region of interest" description="Disordered" evidence="3">
    <location>
        <begin position="1"/>
        <end position="215"/>
    </location>
</feature>
<dbReference type="PROSITE" id="PS00354">
    <property type="entry name" value="HMGI_Y"/>
    <property type="match status" value="1"/>
</dbReference>